<keyword evidence="2" id="KW-1185">Reference proteome</keyword>
<proteinExistence type="predicted"/>
<organism evidence="1 2">
    <name type="scientific">Chenggangzhangella methanolivorans</name>
    <dbReference type="NCBI Taxonomy" id="1437009"/>
    <lineage>
        <taxon>Bacteria</taxon>
        <taxon>Pseudomonadati</taxon>
        <taxon>Pseudomonadota</taxon>
        <taxon>Alphaproteobacteria</taxon>
        <taxon>Hyphomicrobiales</taxon>
        <taxon>Methylopilaceae</taxon>
        <taxon>Chenggangzhangella</taxon>
    </lineage>
</organism>
<accession>A0A9E6R7B8</accession>
<dbReference type="KEGG" id="cmet:K6K41_21460"/>
<dbReference type="EMBL" id="CP081869">
    <property type="protein sequence ID" value="QZN99323.1"/>
    <property type="molecule type" value="Genomic_DNA"/>
</dbReference>
<evidence type="ECO:0000313" key="1">
    <source>
        <dbReference type="EMBL" id="QZN99323.1"/>
    </source>
</evidence>
<sequence length="184" mass="19627">MTLAPTDEADRRLYVHTDLGLRIETPPPFLLDPLPNNPRLTAGVQVTAAGAPPPYAAPNEPLCLVGFKNADDPSRTQEGLNEDASVDRALAVQTRAAEANSLAVDRTSVTDYRGSKLIELFQTPRAGAPGWSDSEFYVAMFERPSGAYAITCVAAKGRMAEALPTFQTIRDGAGMIEAASAPPR</sequence>
<name>A0A9E6R7B8_9HYPH</name>
<gene>
    <name evidence="1" type="ORF">K6K41_21460</name>
</gene>
<dbReference type="RefSeq" id="WP_261402379.1">
    <property type="nucleotide sequence ID" value="NZ_CP081869.1"/>
</dbReference>
<evidence type="ECO:0000313" key="2">
    <source>
        <dbReference type="Proteomes" id="UP000825701"/>
    </source>
</evidence>
<reference evidence="1" key="1">
    <citation type="submission" date="2021-08" db="EMBL/GenBank/DDBJ databases">
        <authorList>
            <person name="Zhang H."/>
            <person name="Xu M."/>
            <person name="Yu Z."/>
            <person name="Yang L."/>
            <person name="Cai Y."/>
        </authorList>
    </citation>
    <scope>NUCLEOTIDE SEQUENCE</scope>
    <source>
        <strain evidence="1">CHL1</strain>
    </source>
</reference>
<dbReference type="Proteomes" id="UP000825701">
    <property type="component" value="Chromosome"/>
</dbReference>
<dbReference type="AlphaFoldDB" id="A0A9E6R7B8"/>
<protein>
    <submittedName>
        <fullName evidence="1">Uncharacterized protein</fullName>
    </submittedName>
</protein>